<name>A0A7J7R220_RHIFE</name>
<proteinExistence type="predicted"/>
<protein>
    <submittedName>
        <fullName evidence="1">Uncharacterized protein</fullName>
    </submittedName>
</protein>
<sequence length="123" mass="14407">MFLSTLFCKSSVPSHMHCPHKKSTCVSRKIFYCKQMNEPISDSIDLRRRGFKNLKSDPKLLEPQKHVNPPHFKNYLNFSKIPAATFSPTRHNFSKASLVQICFKQKLSLTKWEERMNKSTNVY</sequence>
<reference evidence="1 2" key="1">
    <citation type="journal article" date="2020" name="Nature">
        <title>Six reference-quality genomes reveal evolution of bat adaptations.</title>
        <authorList>
            <person name="Jebb D."/>
            <person name="Huang Z."/>
            <person name="Pippel M."/>
            <person name="Hughes G.M."/>
            <person name="Lavrichenko K."/>
            <person name="Devanna P."/>
            <person name="Winkler S."/>
            <person name="Jermiin L.S."/>
            <person name="Skirmuntt E.C."/>
            <person name="Katzourakis A."/>
            <person name="Burkitt-Gray L."/>
            <person name="Ray D.A."/>
            <person name="Sullivan K.A.M."/>
            <person name="Roscito J.G."/>
            <person name="Kirilenko B.M."/>
            <person name="Davalos L.M."/>
            <person name="Corthals A.P."/>
            <person name="Power M.L."/>
            <person name="Jones G."/>
            <person name="Ransome R.D."/>
            <person name="Dechmann D.K.N."/>
            <person name="Locatelli A.G."/>
            <person name="Puechmaille S.J."/>
            <person name="Fedrigo O."/>
            <person name="Jarvis E.D."/>
            <person name="Hiller M."/>
            <person name="Vernes S.C."/>
            <person name="Myers E.W."/>
            <person name="Teeling E.C."/>
        </authorList>
    </citation>
    <scope>NUCLEOTIDE SEQUENCE [LARGE SCALE GENOMIC DNA]</scope>
    <source>
        <strain evidence="1">MRhiFer1</strain>
        <tissue evidence="1">Lung</tissue>
    </source>
</reference>
<dbReference type="Proteomes" id="UP000585614">
    <property type="component" value="Unassembled WGS sequence"/>
</dbReference>
<accession>A0A7J7R220</accession>
<evidence type="ECO:0000313" key="1">
    <source>
        <dbReference type="EMBL" id="KAF6270220.1"/>
    </source>
</evidence>
<organism evidence="1 2">
    <name type="scientific">Rhinolophus ferrumequinum</name>
    <name type="common">Greater horseshoe bat</name>
    <dbReference type="NCBI Taxonomy" id="59479"/>
    <lineage>
        <taxon>Eukaryota</taxon>
        <taxon>Metazoa</taxon>
        <taxon>Chordata</taxon>
        <taxon>Craniata</taxon>
        <taxon>Vertebrata</taxon>
        <taxon>Euteleostomi</taxon>
        <taxon>Mammalia</taxon>
        <taxon>Eutheria</taxon>
        <taxon>Laurasiatheria</taxon>
        <taxon>Chiroptera</taxon>
        <taxon>Yinpterochiroptera</taxon>
        <taxon>Rhinolophoidea</taxon>
        <taxon>Rhinolophidae</taxon>
        <taxon>Rhinolophinae</taxon>
        <taxon>Rhinolophus</taxon>
    </lineage>
</organism>
<gene>
    <name evidence="1" type="ORF">mRhiFer1_009679</name>
</gene>
<dbReference type="AlphaFoldDB" id="A0A7J7R220"/>
<dbReference type="EMBL" id="JACAGC010000033">
    <property type="protein sequence ID" value="KAF6270220.1"/>
    <property type="molecule type" value="Genomic_DNA"/>
</dbReference>
<comment type="caution">
    <text evidence="1">The sequence shown here is derived from an EMBL/GenBank/DDBJ whole genome shotgun (WGS) entry which is preliminary data.</text>
</comment>
<evidence type="ECO:0000313" key="2">
    <source>
        <dbReference type="Proteomes" id="UP000585614"/>
    </source>
</evidence>